<comment type="caution">
    <text evidence="2">The sequence shown here is derived from an EMBL/GenBank/DDBJ whole genome shotgun (WGS) entry which is preliminary data.</text>
</comment>
<evidence type="ECO:0000259" key="1">
    <source>
        <dbReference type="Pfam" id="PF25597"/>
    </source>
</evidence>
<dbReference type="EMBL" id="BKCJ011153066">
    <property type="protein sequence ID" value="GFC95191.1"/>
    <property type="molecule type" value="Genomic_DNA"/>
</dbReference>
<evidence type="ECO:0000313" key="2">
    <source>
        <dbReference type="EMBL" id="GFC95191.1"/>
    </source>
</evidence>
<protein>
    <submittedName>
        <fullName evidence="2">Retrovirus-related Pol polyprotein from transposon TNT 1-94</fullName>
    </submittedName>
</protein>
<organism evidence="2">
    <name type="scientific">Tanacetum cinerariifolium</name>
    <name type="common">Dalmatian daisy</name>
    <name type="synonym">Chrysanthemum cinerariifolium</name>
    <dbReference type="NCBI Taxonomy" id="118510"/>
    <lineage>
        <taxon>Eukaryota</taxon>
        <taxon>Viridiplantae</taxon>
        <taxon>Streptophyta</taxon>
        <taxon>Embryophyta</taxon>
        <taxon>Tracheophyta</taxon>
        <taxon>Spermatophyta</taxon>
        <taxon>Magnoliopsida</taxon>
        <taxon>eudicotyledons</taxon>
        <taxon>Gunneridae</taxon>
        <taxon>Pentapetalae</taxon>
        <taxon>asterids</taxon>
        <taxon>campanulids</taxon>
        <taxon>Asterales</taxon>
        <taxon>Asteraceae</taxon>
        <taxon>Asteroideae</taxon>
        <taxon>Anthemideae</taxon>
        <taxon>Anthemidinae</taxon>
        <taxon>Tanacetum</taxon>
    </lineage>
</organism>
<accession>A0A699SCD6</accession>
<dbReference type="AlphaFoldDB" id="A0A699SCD6"/>
<sequence>MRPFGCHVTIHNTLDLLGKFDGKADEGFFAGYFVNCKAFRVFNSKTRNVQETLHINFLENKPNVAGIGPKWLFDIDSLTMSMNYQLVVVGNQPNDNAGIKENLNVCKVEKETISAQQYVQLPLWSTGSQDPQNIDDDVANAAFDVKENENDVYVSANRSDKNNNK</sequence>
<feature type="domain" description="Retroviral polymerase SH3-like" evidence="1">
    <location>
        <begin position="6"/>
        <end position="61"/>
    </location>
</feature>
<gene>
    <name evidence="2" type="ORF">Tci_867161</name>
</gene>
<name>A0A699SCD6_TANCI</name>
<dbReference type="InterPro" id="IPR057670">
    <property type="entry name" value="SH3_retrovirus"/>
</dbReference>
<reference evidence="2" key="1">
    <citation type="journal article" date="2019" name="Sci. Rep.">
        <title>Draft genome of Tanacetum cinerariifolium, the natural source of mosquito coil.</title>
        <authorList>
            <person name="Yamashiro T."/>
            <person name="Shiraishi A."/>
            <person name="Satake H."/>
            <person name="Nakayama K."/>
        </authorList>
    </citation>
    <scope>NUCLEOTIDE SEQUENCE</scope>
</reference>
<feature type="non-terminal residue" evidence="2">
    <location>
        <position position="165"/>
    </location>
</feature>
<dbReference type="Pfam" id="PF25597">
    <property type="entry name" value="SH3_retrovirus"/>
    <property type="match status" value="1"/>
</dbReference>
<proteinExistence type="predicted"/>